<proteinExistence type="predicted"/>
<protein>
    <submittedName>
        <fullName evidence="1">Uncharacterized protein</fullName>
    </submittedName>
</protein>
<comment type="caution">
    <text evidence="1">The sequence shown here is derived from an EMBL/GenBank/DDBJ whole genome shotgun (WGS) entry which is preliminary data.</text>
</comment>
<reference evidence="1 2" key="1">
    <citation type="submission" date="2018-09" db="EMBL/GenBank/DDBJ databases">
        <title>Genomic investigation of the strawberry pathogen Phytophthora fragariae indicates pathogenicity is determined by transcriptional variation in three key races.</title>
        <authorList>
            <person name="Adams T.M."/>
            <person name="Armitage A.D."/>
            <person name="Sobczyk M.K."/>
            <person name="Bates H.J."/>
            <person name="Dunwell J.M."/>
            <person name="Nellist C.F."/>
            <person name="Harrison R.J."/>
        </authorList>
    </citation>
    <scope>NUCLEOTIDE SEQUENCE [LARGE SCALE GENOMIC DNA]</scope>
    <source>
        <strain evidence="1 2">SCRP324</strain>
    </source>
</reference>
<accession>A0A6A3N4P6</accession>
<dbReference type="EMBL" id="QXFU01000326">
    <property type="protein sequence ID" value="KAE9036595.1"/>
    <property type="molecule type" value="Genomic_DNA"/>
</dbReference>
<sequence>MNLSLFDACFRQYQVVLANDEVNQLRGAQYVYAL</sequence>
<dbReference type="AlphaFoldDB" id="A0A6A3N4P6"/>
<name>A0A6A3N4P6_9STRA</name>
<gene>
    <name evidence="1" type="ORF">PR002_g7005</name>
</gene>
<evidence type="ECO:0000313" key="2">
    <source>
        <dbReference type="Proteomes" id="UP000435112"/>
    </source>
</evidence>
<evidence type="ECO:0000313" key="1">
    <source>
        <dbReference type="EMBL" id="KAE9036595.1"/>
    </source>
</evidence>
<dbReference type="Proteomes" id="UP000435112">
    <property type="component" value="Unassembled WGS sequence"/>
</dbReference>
<organism evidence="1 2">
    <name type="scientific">Phytophthora rubi</name>
    <dbReference type="NCBI Taxonomy" id="129364"/>
    <lineage>
        <taxon>Eukaryota</taxon>
        <taxon>Sar</taxon>
        <taxon>Stramenopiles</taxon>
        <taxon>Oomycota</taxon>
        <taxon>Peronosporomycetes</taxon>
        <taxon>Peronosporales</taxon>
        <taxon>Peronosporaceae</taxon>
        <taxon>Phytophthora</taxon>
    </lineage>
</organism>